<dbReference type="EMBL" id="JNBS01001805">
    <property type="protein sequence ID" value="OQR99454.1"/>
    <property type="molecule type" value="Genomic_DNA"/>
</dbReference>
<dbReference type="GO" id="GO:0000226">
    <property type="term" value="P:microtubule cytoskeleton organization"/>
    <property type="evidence" value="ECO:0007669"/>
    <property type="project" value="InterPro"/>
</dbReference>
<dbReference type="GO" id="GO:0031114">
    <property type="term" value="P:regulation of microtubule depolymerization"/>
    <property type="evidence" value="ECO:0007669"/>
    <property type="project" value="TreeGrafter"/>
</dbReference>
<feature type="region of interest" description="Disordered" evidence="1">
    <location>
        <begin position="578"/>
        <end position="726"/>
    </location>
</feature>
<feature type="compositionally biased region" description="Polar residues" evidence="1">
    <location>
        <begin position="298"/>
        <end position="310"/>
    </location>
</feature>
<keyword evidence="3" id="KW-1185">Reference proteome</keyword>
<feature type="compositionally biased region" description="Basic residues" evidence="1">
    <location>
        <begin position="120"/>
        <end position="131"/>
    </location>
</feature>
<organism evidence="2 3">
    <name type="scientific">Thraustotheca clavata</name>
    <dbReference type="NCBI Taxonomy" id="74557"/>
    <lineage>
        <taxon>Eukaryota</taxon>
        <taxon>Sar</taxon>
        <taxon>Stramenopiles</taxon>
        <taxon>Oomycota</taxon>
        <taxon>Saprolegniomycetes</taxon>
        <taxon>Saprolegniales</taxon>
        <taxon>Achlyaceae</taxon>
        <taxon>Thraustotheca</taxon>
    </lineage>
</organism>
<reference evidence="2 3" key="1">
    <citation type="journal article" date="2014" name="Genome Biol. Evol.">
        <title>The secreted proteins of Achlya hypogyna and Thraustotheca clavata identify the ancestral oomycete secretome and reveal gene acquisitions by horizontal gene transfer.</title>
        <authorList>
            <person name="Misner I."/>
            <person name="Blouin N."/>
            <person name="Leonard G."/>
            <person name="Richards T.A."/>
            <person name="Lane C.E."/>
        </authorList>
    </citation>
    <scope>NUCLEOTIDE SEQUENCE [LARGE SCALE GENOMIC DNA]</scope>
    <source>
        <strain evidence="2 3">ATCC 34112</strain>
    </source>
</reference>
<dbReference type="GO" id="GO:0005874">
    <property type="term" value="C:microtubule"/>
    <property type="evidence" value="ECO:0007669"/>
    <property type="project" value="InterPro"/>
</dbReference>
<feature type="region of interest" description="Disordered" evidence="1">
    <location>
        <begin position="79"/>
        <end position="132"/>
    </location>
</feature>
<feature type="compositionally biased region" description="Polar residues" evidence="1">
    <location>
        <begin position="534"/>
        <end position="544"/>
    </location>
</feature>
<dbReference type="GO" id="GO:0005875">
    <property type="term" value="C:microtubule associated complex"/>
    <property type="evidence" value="ECO:0007669"/>
    <property type="project" value="TreeGrafter"/>
</dbReference>
<feature type="compositionally biased region" description="Polar residues" evidence="1">
    <location>
        <begin position="105"/>
        <end position="119"/>
    </location>
</feature>
<feature type="compositionally biased region" description="Acidic residues" evidence="1">
    <location>
        <begin position="1020"/>
        <end position="1054"/>
    </location>
</feature>
<feature type="compositionally biased region" description="Polar residues" evidence="1">
    <location>
        <begin position="686"/>
        <end position="707"/>
    </location>
</feature>
<feature type="compositionally biased region" description="Polar residues" evidence="1">
    <location>
        <begin position="339"/>
        <end position="348"/>
    </location>
</feature>
<feature type="region of interest" description="Disordered" evidence="1">
    <location>
        <begin position="1006"/>
        <end position="1104"/>
    </location>
</feature>
<name>A0A1V9ZN90_9STRA</name>
<evidence type="ECO:0000256" key="1">
    <source>
        <dbReference type="SAM" id="MobiDB-lite"/>
    </source>
</evidence>
<dbReference type="PANTHER" id="PTHR13843:SF12">
    <property type="entry name" value="ATPASE F1_V1_A1 COMPLEX ALPHA_BETA SUBUNIT NUCLEOTIDE-BINDING DOMAIN-CONTAINING PROTEIN"/>
    <property type="match status" value="1"/>
</dbReference>
<feature type="compositionally biased region" description="Basic and acidic residues" evidence="1">
    <location>
        <begin position="1095"/>
        <end position="1104"/>
    </location>
</feature>
<feature type="region of interest" description="Disordered" evidence="1">
    <location>
        <begin position="204"/>
        <end position="368"/>
    </location>
</feature>
<comment type="caution">
    <text evidence="2">The sequence shown here is derived from an EMBL/GenBank/DDBJ whole genome shotgun (WGS) entry which is preliminary data.</text>
</comment>
<feature type="region of interest" description="Disordered" evidence="1">
    <location>
        <begin position="158"/>
        <end position="179"/>
    </location>
</feature>
<gene>
    <name evidence="2" type="ORF">THRCLA_06513</name>
</gene>
<dbReference type="GO" id="GO:0005829">
    <property type="term" value="C:cytosol"/>
    <property type="evidence" value="ECO:0007669"/>
    <property type="project" value="TreeGrafter"/>
</dbReference>
<dbReference type="PANTHER" id="PTHR13843">
    <property type="entry name" value="MICROTUBULE-ASSOCIATED PROTEIN"/>
    <property type="match status" value="1"/>
</dbReference>
<feature type="compositionally biased region" description="Basic and acidic residues" evidence="1">
    <location>
        <begin position="519"/>
        <end position="533"/>
    </location>
</feature>
<feature type="compositionally biased region" description="Polar residues" evidence="1">
    <location>
        <begin position="158"/>
        <end position="170"/>
    </location>
</feature>
<feature type="compositionally biased region" description="Acidic residues" evidence="1">
    <location>
        <begin position="1080"/>
        <end position="1094"/>
    </location>
</feature>
<feature type="compositionally biased region" description="Basic and acidic residues" evidence="1">
    <location>
        <begin position="602"/>
        <end position="611"/>
    </location>
</feature>
<dbReference type="GO" id="GO:0008017">
    <property type="term" value="F:microtubule binding"/>
    <property type="evidence" value="ECO:0007669"/>
    <property type="project" value="InterPro"/>
</dbReference>
<evidence type="ECO:0000313" key="2">
    <source>
        <dbReference type="EMBL" id="OQR99454.1"/>
    </source>
</evidence>
<feature type="compositionally biased region" description="Basic and acidic residues" evidence="1">
    <location>
        <begin position="467"/>
        <end position="483"/>
    </location>
</feature>
<accession>A0A1V9ZN90</accession>
<protein>
    <submittedName>
        <fullName evidence="2">Uncharacterized protein</fullName>
    </submittedName>
</protein>
<feature type="region of interest" description="Disordered" evidence="1">
    <location>
        <begin position="435"/>
        <end position="566"/>
    </location>
</feature>
<dbReference type="Proteomes" id="UP000243217">
    <property type="component" value="Unassembled WGS sequence"/>
</dbReference>
<dbReference type="OrthoDB" id="79796at2759"/>
<dbReference type="AlphaFoldDB" id="A0A1V9ZN90"/>
<evidence type="ECO:0000313" key="3">
    <source>
        <dbReference type="Proteomes" id="UP000243217"/>
    </source>
</evidence>
<sequence length="1104" mass="122970">MNRNALMKKKMDVEAEMNAKDAFAANLQAKLKSLRQTPMKKKVVDEEDFVGLTRKVKRKRVDNTTDDVLEELIRKPATNGVKSSLLQKKPANEQILDKKIKPDQGITNSPKISSMPTNAQKKKNNKKKKPQFQKVEIVTKSPVLAPIAVAKKAPIDTNSLFNKPQNQKVPQENGKDKVPPVKTALKLASAVPNAIKGFMSNLKLNESETSSDEEKVVKKPLRSKLKIGNNNDTDASSDEEKTAMKPALVKTKLNNQNDQPPKTPLCAKLKLGNIIDGESSSDEEKAVKKPVLAKPKPNNQNDSKALSNGEKTTKKPLHVKAKLVNQNDIEFSSDEENTLKNSLTTKPSLNKKKLSNPTSNGEKVIKKPLIEKPKLGNQNVIKSASIGKTTKKLLVVRAKISKQKESNSLSEAIANDNAIMSVSSEEKMKKTLLLVSPKAGNHNDSDTSSEEEKVVKKPLIASSKLNKRWDQETSSDEKEEIKKPLLKKPNVSKQDESDSLSNEEKTIKKPVLVKPNPNSHDDSYSSSDEEKTMNKPTTVKPNLSKQDDSDTSSDEEKATNKPVVVNSKLNYHNAVKSLSNEAKTLKRPIALKSKLNNQDDSSSTKEEEPVKKPAAKKPKLEKEPATIVLPSKKNSNLPATPKSIIKSQPTKSIKPVAQKEEIKSPSKPIAKSTKTQVKNTAIVPSKVTTKDQASSKPTKNQLKQVNSKPAKKIDAKSIEANEPQKSNEVVAKVNEMSLEEAAKAMKRMQSKPKEDTNKHIKIEDVDSAAKTTLYASIIDAAAMEQWDLVEMGRLVRLFCAPFHFKRKKTTRFLLKHCPEFVCADFLEGLNIPLHGFQIIDLLRAGSPMPHILSAKIATCIEADMIKISDDSVLEAFMDLIDIATMSKDEVFEFAHNLIESLRTVNECCRVIKGMTQHWALEDIRHLVQRVILSPVFDDLEGDQEATVNAAFPLLSKLEFPSRLDMEDTNAEGNLDDLCVDDETIEYDHSSHESDDALDEMEARIAKKTKSIQPKEKQIDNDDSDKDENEEDEEDEEDSDEDNEVLLESDSDEEVLPQWNPNTKKITAKPSRQRCRFILDEASDDEDDDDDDMSDDRESSDNESD</sequence>
<dbReference type="InterPro" id="IPR026074">
    <property type="entry name" value="MAP1"/>
</dbReference>
<feature type="compositionally biased region" description="Basic and acidic residues" evidence="1">
    <location>
        <begin position="441"/>
        <end position="455"/>
    </location>
</feature>
<proteinExistence type="predicted"/>
<dbReference type="GO" id="GO:0003779">
    <property type="term" value="F:actin binding"/>
    <property type="evidence" value="ECO:0007669"/>
    <property type="project" value="TreeGrafter"/>
</dbReference>